<reference evidence="1" key="1">
    <citation type="submission" date="2016-10" db="EMBL/GenBank/DDBJ databases">
        <title>Sequence of Gallionella enrichment culture.</title>
        <authorList>
            <person name="Poehlein A."/>
            <person name="Muehling M."/>
            <person name="Daniel R."/>
        </authorList>
    </citation>
    <scope>NUCLEOTIDE SEQUENCE</scope>
</reference>
<organism evidence="1">
    <name type="scientific">mine drainage metagenome</name>
    <dbReference type="NCBI Taxonomy" id="410659"/>
    <lineage>
        <taxon>unclassified sequences</taxon>
        <taxon>metagenomes</taxon>
        <taxon>ecological metagenomes</taxon>
    </lineage>
</organism>
<protein>
    <submittedName>
        <fullName evidence="1">Uncharacterized protein</fullName>
    </submittedName>
</protein>
<evidence type="ECO:0000313" key="1">
    <source>
        <dbReference type="EMBL" id="OIQ97334.1"/>
    </source>
</evidence>
<sequence length="72" mass="8622">MFNRFYSGSNVHRKNDCYDLQKYGEKTEKKGCFTRMTVKKTNLYLCYKLKKFYSLGGELIVLLNYLSRTIFI</sequence>
<accession>A0A1J5RMS3</accession>
<name>A0A1J5RMS3_9ZZZZ</name>
<dbReference type="EMBL" id="MLJW01000134">
    <property type="protein sequence ID" value="OIQ97334.1"/>
    <property type="molecule type" value="Genomic_DNA"/>
</dbReference>
<proteinExistence type="predicted"/>
<comment type="caution">
    <text evidence="1">The sequence shown here is derived from an EMBL/GenBank/DDBJ whole genome shotgun (WGS) entry which is preliminary data.</text>
</comment>
<dbReference type="AlphaFoldDB" id="A0A1J5RMS3"/>
<gene>
    <name evidence="1" type="ORF">GALL_205920</name>
</gene>